<sequence>MTVILNFPKSCLTKLNTLPALKLRQNLKCLPKTLLNMIKSNWLGTAARTITEISYITEEEKQEKDTRQALKKLRRLTIYRFATEKELDKMLKTSPSTV</sequence>
<name>I1BUX4_RHIO9</name>
<dbReference type="Proteomes" id="UP000009138">
    <property type="component" value="Unassembled WGS sequence"/>
</dbReference>
<keyword evidence="2" id="KW-1185">Reference proteome</keyword>
<dbReference type="InParanoid" id="I1BUX4"/>
<dbReference type="VEuPathDB" id="FungiDB:RO3G_04709"/>
<accession>I1BUX4</accession>
<dbReference type="RefSeq" id="XP_067515400.1">
    <property type="nucleotide sequence ID" value="XM_067659299.1"/>
</dbReference>
<protein>
    <submittedName>
        <fullName evidence="1">Uncharacterized protein</fullName>
    </submittedName>
</protein>
<reference evidence="1 2" key="1">
    <citation type="journal article" date="2009" name="PLoS Genet.">
        <title>Genomic analysis of the basal lineage fungus Rhizopus oryzae reveals a whole-genome duplication.</title>
        <authorList>
            <person name="Ma L.-J."/>
            <person name="Ibrahim A.S."/>
            <person name="Skory C."/>
            <person name="Grabherr M.G."/>
            <person name="Burger G."/>
            <person name="Butler M."/>
            <person name="Elias M."/>
            <person name="Idnurm A."/>
            <person name="Lang B.F."/>
            <person name="Sone T."/>
            <person name="Abe A."/>
            <person name="Calvo S.E."/>
            <person name="Corrochano L.M."/>
            <person name="Engels R."/>
            <person name="Fu J."/>
            <person name="Hansberg W."/>
            <person name="Kim J.-M."/>
            <person name="Kodira C.D."/>
            <person name="Koehrsen M.J."/>
            <person name="Liu B."/>
            <person name="Miranda-Saavedra D."/>
            <person name="O'Leary S."/>
            <person name="Ortiz-Castellanos L."/>
            <person name="Poulter R."/>
            <person name="Rodriguez-Romero J."/>
            <person name="Ruiz-Herrera J."/>
            <person name="Shen Y.-Q."/>
            <person name="Zeng Q."/>
            <person name="Galagan J."/>
            <person name="Birren B.W."/>
            <person name="Cuomo C.A."/>
            <person name="Wickes B.L."/>
        </authorList>
    </citation>
    <scope>NUCLEOTIDE SEQUENCE [LARGE SCALE GENOMIC DNA]</scope>
    <source>
        <strain evidence="2">RA 99-880 / ATCC MYA-4621 / FGSC 9543 / NRRL 43880</strain>
    </source>
</reference>
<evidence type="ECO:0000313" key="1">
    <source>
        <dbReference type="EMBL" id="EIE80004.1"/>
    </source>
</evidence>
<dbReference type="EMBL" id="CH476734">
    <property type="protein sequence ID" value="EIE80004.1"/>
    <property type="molecule type" value="Genomic_DNA"/>
</dbReference>
<organism evidence="1 2">
    <name type="scientific">Rhizopus delemar (strain RA 99-880 / ATCC MYA-4621 / FGSC 9543 / NRRL 43880)</name>
    <name type="common">Mucormycosis agent</name>
    <name type="synonym">Rhizopus arrhizus var. delemar</name>
    <dbReference type="NCBI Taxonomy" id="246409"/>
    <lineage>
        <taxon>Eukaryota</taxon>
        <taxon>Fungi</taxon>
        <taxon>Fungi incertae sedis</taxon>
        <taxon>Mucoromycota</taxon>
        <taxon>Mucoromycotina</taxon>
        <taxon>Mucoromycetes</taxon>
        <taxon>Mucorales</taxon>
        <taxon>Mucorineae</taxon>
        <taxon>Rhizopodaceae</taxon>
        <taxon>Rhizopus</taxon>
    </lineage>
</organism>
<dbReference type="GeneID" id="93611680"/>
<proteinExistence type="predicted"/>
<dbReference type="AlphaFoldDB" id="I1BUX4"/>
<evidence type="ECO:0000313" key="2">
    <source>
        <dbReference type="Proteomes" id="UP000009138"/>
    </source>
</evidence>
<gene>
    <name evidence="1" type="ORF">RO3G_04709</name>
</gene>